<dbReference type="Gene3D" id="1.20.90.10">
    <property type="entry name" value="Phospholipase A2 domain"/>
    <property type="match status" value="1"/>
</dbReference>
<dbReference type="SUPFAM" id="SSF48619">
    <property type="entry name" value="Phospholipase A2, PLA2"/>
    <property type="match status" value="1"/>
</dbReference>
<comment type="similarity">
    <text evidence="7">Belongs to the phospholipase A2 family.</text>
</comment>
<dbReference type="InterPro" id="IPR033113">
    <property type="entry name" value="PLA2_histidine"/>
</dbReference>
<dbReference type="GO" id="GO:0006644">
    <property type="term" value="P:phospholipid metabolic process"/>
    <property type="evidence" value="ECO:0007669"/>
    <property type="project" value="InterPro"/>
</dbReference>
<evidence type="ECO:0000256" key="6">
    <source>
        <dbReference type="PIRSR" id="PIRSR601211-3"/>
    </source>
</evidence>
<accession>A0A851DHH5</accession>
<dbReference type="GO" id="GO:0016042">
    <property type="term" value="P:lipid catabolic process"/>
    <property type="evidence" value="ECO:0007669"/>
    <property type="project" value="InterPro"/>
</dbReference>
<evidence type="ECO:0000256" key="8">
    <source>
        <dbReference type="SAM" id="SignalP"/>
    </source>
</evidence>
<feature type="binding site" evidence="5">
    <location>
        <position position="47"/>
    </location>
    <ligand>
        <name>Ca(2+)</name>
        <dbReference type="ChEBI" id="CHEBI:29108"/>
    </ligand>
</feature>
<protein>
    <submittedName>
        <fullName evidence="10">PA2GD phospholipase</fullName>
    </submittedName>
</protein>
<dbReference type="GO" id="GO:0005576">
    <property type="term" value="C:extracellular region"/>
    <property type="evidence" value="ECO:0007669"/>
    <property type="project" value="UniProtKB-SubCell"/>
</dbReference>
<comment type="subcellular location">
    <subcellularLocation>
        <location evidence="1">Secreted</location>
    </subcellularLocation>
</comment>
<dbReference type="InterPro" id="IPR016090">
    <property type="entry name" value="PLA2-like_dom"/>
</dbReference>
<keyword evidence="5" id="KW-0106">Calcium</keyword>
<evidence type="ECO:0000256" key="7">
    <source>
        <dbReference type="RuleBase" id="RU003654"/>
    </source>
</evidence>
<dbReference type="Pfam" id="PF00068">
    <property type="entry name" value="Phospholip_A2_1"/>
    <property type="match status" value="1"/>
</dbReference>
<feature type="non-terminal residue" evidence="10">
    <location>
        <position position="1"/>
    </location>
</feature>
<keyword evidence="11" id="KW-1185">Reference proteome</keyword>
<feature type="active site" evidence="4">
    <location>
        <position position="67"/>
    </location>
</feature>
<evidence type="ECO:0000313" key="10">
    <source>
        <dbReference type="EMBL" id="NWI67206.1"/>
    </source>
</evidence>
<feature type="non-terminal residue" evidence="10">
    <location>
        <position position="138"/>
    </location>
</feature>
<feature type="disulfide bond" evidence="6">
    <location>
        <begin position="63"/>
        <end position="117"/>
    </location>
</feature>
<feature type="domain" description="Phospholipase A2-like central" evidence="9">
    <location>
        <begin position="21"/>
        <end position="138"/>
    </location>
</feature>
<feature type="binding site" evidence="5">
    <location>
        <position position="51"/>
    </location>
    <ligand>
        <name>Ca(2+)</name>
        <dbReference type="ChEBI" id="CHEBI:29108"/>
    </ligand>
</feature>
<keyword evidence="5" id="KW-0479">Metal-binding</keyword>
<dbReference type="SMART" id="SM00085">
    <property type="entry name" value="PA2c"/>
    <property type="match status" value="1"/>
</dbReference>
<name>A0A851DHH5_TODME</name>
<evidence type="ECO:0000256" key="4">
    <source>
        <dbReference type="PIRSR" id="PIRSR601211-1"/>
    </source>
</evidence>
<dbReference type="PROSITE" id="PS00118">
    <property type="entry name" value="PA2_HIS"/>
    <property type="match status" value="1"/>
</dbReference>
<feature type="disulfide bond" evidence="6">
    <location>
        <begin position="79"/>
        <end position="103"/>
    </location>
</feature>
<organism evidence="10 11">
    <name type="scientific">Todus mexicanus</name>
    <name type="common">Puerto Rican tody</name>
    <dbReference type="NCBI Taxonomy" id="135184"/>
    <lineage>
        <taxon>Eukaryota</taxon>
        <taxon>Metazoa</taxon>
        <taxon>Chordata</taxon>
        <taxon>Craniata</taxon>
        <taxon>Vertebrata</taxon>
        <taxon>Euteleostomi</taxon>
        <taxon>Archelosauria</taxon>
        <taxon>Archosauria</taxon>
        <taxon>Dinosauria</taxon>
        <taxon>Saurischia</taxon>
        <taxon>Theropoda</taxon>
        <taxon>Coelurosauria</taxon>
        <taxon>Aves</taxon>
        <taxon>Neognathae</taxon>
        <taxon>Neoaves</taxon>
        <taxon>Telluraves</taxon>
        <taxon>Coraciimorphae</taxon>
        <taxon>Coraciiformes</taxon>
        <taxon>Todidae</taxon>
        <taxon>Todus</taxon>
    </lineage>
</organism>
<feature type="disulfide bond" evidence="6">
    <location>
        <begin position="70"/>
        <end position="110"/>
    </location>
</feature>
<feature type="chain" id="PRO_5032578896" evidence="8">
    <location>
        <begin position="21"/>
        <end position="138"/>
    </location>
</feature>
<reference evidence="10" key="1">
    <citation type="submission" date="2019-10" db="EMBL/GenBank/DDBJ databases">
        <title>Bird 10,000 Genomes (B10K) Project - Family phase.</title>
        <authorList>
            <person name="Zhang G."/>
        </authorList>
    </citation>
    <scope>NUCLEOTIDE SEQUENCE</scope>
    <source>
        <strain evidence="10">B10K-DU-002-69</strain>
        <tissue evidence="10">Muscle</tissue>
    </source>
</reference>
<dbReference type="CDD" id="cd00125">
    <property type="entry name" value="PLA2c"/>
    <property type="match status" value="1"/>
</dbReference>
<evidence type="ECO:0000256" key="3">
    <source>
        <dbReference type="ARBA" id="ARBA00023157"/>
    </source>
</evidence>
<evidence type="ECO:0000256" key="1">
    <source>
        <dbReference type="ARBA" id="ARBA00004613"/>
    </source>
</evidence>
<dbReference type="GO" id="GO:0050482">
    <property type="term" value="P:arachidonate secretion"/>
    <property type="evidence" value="ECO:0007669"/>
    <property type="project" value="InterPro"/>
</dbReference>
<keyword evidence="3 6" id="KW-1015">Disulfide bond</keyword>
<dbReference type="AlphaFoldDB" id="A0A851DHH5"/>
<dbReference type="PRINTS" id="PR00389">
    <property type="entry name" value="PHPHLIPASEA2"/>
</dbReference>
<evidence type="ECO:0000259" key="9">
    <source>
        <dbReference type="SMART" id="SM00085"/>
    </source>
</evidence>
<dbReference type="Proteomes" id="UP000660247">
    <property type="component" value="Unassembled WGS sequence"/>
</dbReference>
<keyword evidence="8" id="KW-0732">Signal</keyword>
<sequence length="138" mass="15951">MNSLLAFAVLFAWGSSPARGGLLELHNMITEVTGKKAFWYYSSYGCYCGLGGKGQPKDASDRCCQLHDVCYDNLQRHGCNAKKQSYRYSWHHGKLDCREDSWCARLSCECDRSLALCLKRNRGSYSKRYLFYFKLRCR</sequence>
<evidence type="ECO:0000313" key="11">
    <source>
        <dbReference type="Proteomes" id="UP000660247"/>
    </source>
</evidence>
<dbReference type="PANTHER" id="PTHR11716:SF9">
    <property type="entry name" value="PHOSPHOLIPASE A2, MEMBRANE ASSOCIATED"/>
    <property type="match status" value="1"/>
</dbReference>
<dbReference type="EMBL" id="WEIS01055549">
    <property type="protein sequence ID" value="NWI67206.1"/>
    <property type="molecule type" value="Genomic_DNA"/>
</dbReference>
<evidence type="ECO:0000256" key="2">
    <source>
        <dbReference type="ARBA" id="ARBA00022525"/>
    </source>
</evidence>
<keyword evidence="2" id="KW-0964">Secreted</keyword>
<dbReference type="GO" id="GO:0005543">
    <property type="term" value="F:phospholipid binding"/>
    <property type="evidence" value="ECO:0007669"/>
    <property type="project" value="TreeGrafter"/>
</dbReference>
<feature type="binding site" evidence="5">
    <location>
        <position position="68"/>
    </location>
    <ligand>
        <name>Ca(2+)</name>
        <dbReference type="ChEBI" id="CHEBI:29108"/>
    </ligand>
</feature>
<proteinExistence type="inferred from homology"/>
<dbReference type="PANTHER" id="PTHR11716">
    <property type="entry name" value="PHOSPHOLIPASE A2 FAMILY MEMBER"/>
    <property type="match status" value="1"/>
</dbReference>
<dbReference type="InterPro" id="IPR001211">
    <property type="entry name" value="PLA2"/>
</dbReference>
<dbReference type="OrthoDB" id="5841574at2759"/>
<evidence type="ECO:0000256" key="5">
    <source>
        <dbReference type="PIRSR" id="PIRSR601211-2"/>
    </source>
</evidence>
<dbReference type="FunFam" id="1.20.90.10:FF:000001">
    <property type="entry name" value="Basic phospholipase A2 homolog"/>
    <property type="match status" value="1"/>
</dbReference>
<feature type="disulfide bond" evidence="6">
    <location>
        <begin position="48"/>
        <end position="64"/>
    </location>
</feature>
<feature type="binding site" evidence="5">
    <location>
        <position position="49"/>
    </location>
    <ligand>
        <name>Ca(2+)</name>
        <dbReference type="ChEBI" id="CHEBI:29108"/>
    </ligand>
</feature>
<comment type="caution">
    <text evidence="10">The sequence shown here is derived from an EMBL/GenBank/DDBJ whole genome shotgun (WGS) entry which is preliminary data.</text>
</comment>
<feature type="active site" evidence="4">
    <location>
        <position position="111"/>
    </location>
</feature>
<dbReference type="GO" id="GO:0047498">
    <property type="term" value="F:calcium-dependent phospholipase A2 activity"/>
    <property type="evidence" value="ECO:0007669"/>
    <property type="project" value="TreeGrafter"/>
</dbReference>
<feature type="disulfide bond" evidence="6">
    <location>
        <begin position="97"/>
        <end position="108"/>
    </location>
</feature>
<gene>
    <name evidence="10" type="primary">Pla2g2d</name>
    <name evidence="10" type="ORF">TODMEX_R05111</name>
</gene>
<comment type="cofactor">
    <cofactor evidence="5">
        <name>Ca(2+)</name>
        <dbReference type="ChEBI" id="CHEBI:29108"/>
    </cofactor>
    <text evidence="5">Binds 1 Ca(2+) ion per subunit.</text>
</comment>
<dbReference type="InterPro" id="IPR036444">
    <property type="entry name" value="PLipase_A2_dom_sf"/>
</dbReference>
<feature type="signal peptide" evidence="8">
    <location>
        <begin position="1"/>
        <end position="20"/>
    </location>
</feature>
<dbReference type="GO" id="GO:0005509">
    <property type="term" value="F:calcium ion binding"/>
    <property type="evidence" value="ECO:0007669"/>
    <property type="project" value="InterPro"/>
</dbReference>
<dbReference type="GO" id="GO:0042130">
    <property type="term" value="P:negative regulation of T cell proliferation"/>
    <property type="evidence" value="ECO:0007669"/>
    <property type="project" value="TreeGrafter"/>
</dbReference>